<keyword evidence="1" id="KW-0812">Transmembrane</keyword>
<dbReference type="Proteomes" id="UP000694892">
    <property type="component" value="Chromosome 6L"/>
</dbReference>
<keyword evidence="1" id="KW-0472">Membrane</keyword>
<protein>
    <submittedName>
        <fullName evidence="2">Uncharacterized protein</fullName>
    </submittedName>
</protein>
<organism evidence="2 3">
    <name type="scientific">Xenopus laevis</name>
    <name type="common">African clawed frog</name>
    <dbReference type="NCBI Taxonomy" id="8355"/>
    <lineage>
        <taxon>Eukaryota</taxon>
        <taxon>Metazoa</taxon>
        <taxon>Chordata</taxon>
        <taxon>Craniata</taxon>
        <taxon>Vertebrata</taxon>
        <taxon>Euteleostomi</taxon>
        <taxon>Amphibia</taxon>
        <taxon>Batrachia</taxon>
        <taxon>Anura</taxon>
        <taxon>Pipoidea</taxon>
        <taxon>Pipidae</taxon>
        <taxon>Xenopodinae</taxon>
        <taxon>Xenopus</taxon>
        <taxon>Xenopus</taxon>
    </lineage>
</organism>
<sequence length="84" mass="9445">MDKPKYPKMVRTLGLVSCIYVLAGAIGRWPLRGPSSSNQKWLRSLGKCTEHSALHRATCLEVDCYGTSVYDFIHLFLIQSSKLT</sequence>
<gene>
    <name evidence="2" type="ORF">XELAEV_18031949mg</name>
</gene>
<proteinExistence type="predicted"/>
<accession>A0A974CNR5</accession>
<evidence type="ECO:0000313" key="3">
    <source>
        <dbReference type="Proteomes" id="UP000694892"/>
    </source>
</evidence>
<evidence type="ECO:0000313" key="2">
    <source>
        <dbReference type="EMBL" id="OCT76748.1"/>
    </source>
</evidence>
<reference evidence="3" key="1">
    <citation type="journal article" date="2016" name="Nature">
        <title>Genome evolution in the allotetraploid frog Xenopus laevis.</title>
        <authorList>
            <person name="Session A.M."/>
            <person name="Uno Y."/>
            <person name="Kwon T."/>
            <person name="Chapman J.A."/>
            <person name="Toyoda A."/>
            <person name="Takahashi S."/>
            <person name="Fukui A."/>
            <person name="Hikosaka A."/>
            <person name="Suzuki A."/>
            <person name="Kondo M."/>
            <person name="van Heeringen S.J."/>
            <person name="Quigley I."/>
            <person name="Heinz S."/>
            <person name="Ogino H."/>
            <person name="Ochi H."/>
            <person name="Hellsten U."/>
            <person name="Lyons J.B."/>
            <person name="Simakov O."/>
            <person name="Putnam N."/>
            <person name="Stites J."/>
            <person name="Kuroki Y."/>
            <person name="Tanaka T."/>
            <person name="Michiue T."/>
            <person name="Watanabe M."/>
            <person name="Bogdanovic O."/>
            <person name="Lister R."/>
            <person name="Georgiou G."/>
            <person name="Paranjpe S.S."/>
            <person name="van Kruijsbergen I."/>
            <person name="Shu S."/>
            <person name="Carlson J."/>
            <person name="Kinoshita T."/>
            <person name="Ohta Y."/>
            <person name="Mawaribuchi S."/>
            <person name="Jenkins J."/>
            <person name="Grimwood J."/>
            <person name="Schmutz J."/>
            <person name="Mitros T."/>
            <person name="Mozaffari S.V."/>
            <person name="Suzuki Y."/>
            <person name="Haramoto Y."/>
            <person name="Yamamoto T.S."/>
            <person name="Takagi C."/>
            <person name="Heald R."/>
            <person name="Miller K."/>
            <person name="Haudenschild C."/>
            <person name="Kitzman J."/>
            <person name="Nakayama T."/>
            <person name="Izutsu Y."/>
            <person name="Robert J."/>
            <person name="Fortriede J."/>
            <person name="Burns K."/>
            <person name="Lotay V."/>
            <person name="Karimi K."/>
            <person name="Yasuoka Y."/>
            <person name="Dichmann D.S."/>
            <person name="Flajnik M.F."/>
            <person name="Houston D.W."/>
            <person name="Shendure J."/>
            <person name="DuPasquier L."/>
            <person name="Vize P.D."/>
            <person name="Zorn A.M."/>
            <person name="Ito M."/>
            <person name="Marcotte E.M."/>
            <person name="Wallingford J.B."/>
            <person name="Ito Y."/>
            <person name="Asashima M."/>
            <person name="Ueno N."/>
            <person name="Matsuda Y."/>
            <person name="Veenstra G.J."/>
            <person name="Fujiyama A."/>
            <person name="Harland R.M."/>
            <person name="Taira M."/>
            <person name="Rokhsar D.S."/>
        </authorList>
    </citation>
    <scope>NUCLEOTIDE SEQUENCE [LARGE SCALE GENOMIC DNA]</scope>
    <source>
        <strain evidence="3">J</strain>
    </source>
</reference>
<keyword evidence="1" id="KW-1133">Transmembrane helix</keyword>
<feature type="transmembrane region" description="Helical" evidence="1">
    <location>
        <begin position="12"/>
        <end position="31"/>
    </location>
</feature>
<dbReference type="EMBL" id="CM004476">
    <property type="protein sequence ID" value="OCT76748.1"/>
    <property type="molecule type" value="Genomic_DNA"/>
</dbReference>
<evidence type="ECO:0000256" key="1">
    <source>
        <dbReference type="SAM" id="Phobius"/>
    </source>
</evidence>
<dbReference type="AlphaFoldDB" id="A0A974CNR5"/>
<name>A0A974CNR5_XENLA</name>